<dbReference type="Pfam" id="PF16925">
    <property type="entry name" value="TetR_C_13"/>
    <property type="match status" value="1"/>
</dbReference>
<dbReference type="Pfam" id="PF00440">
    <property type="entry name" value="TetR_N"/>
    <property type="match status" value="1"/>
</dbReference>
<dbReference type="EMBL" id="CP007515">
    <property type="protein sequence ID" value="AHY48083.1"/>
    <property type="molecule type" value="Genomic_DNA"/>
</dbReference>
<dbReference type="AlphaFoldDB" id="A0A023X701"/>
<evidence type="ECO:0000313" key="7">
    <source>
        <dbReference type="EMBL" id="MDX5895358.1"/>
    </source>
</evidence>
<evidence type="ECO:0000259" key="5">
    <source>
        <dbReference type="PROSITE" id="PS50977"/>
    </source>
</evidence>
<geneLocation type="plasmid" evidence="6">
    <name>1</name>
</geneLocation>
<dbReference type="HOGENOM" id="CLU_069356_23_1_11"/>
<dbReference type="PRINTS" id="PR00455">
    <property type="entry name" value="HTHTETR"/>
</dbReference>
<dbReference type="EMBL" id="JAWXXX010000002">
    <property type="protein sequence ID" value="MDX5895358.1"/>
    <property type="molecule type" value="Genomic_DNA"/>
</dbReference>
<dbReference type="InterPro" id="IPR011075">
    <property type="entry name" value="TetR_C"/>
</dbReference>
<evidence type="ECO:0000256" key="3">
    <source>
        <dbReference type="ARBA" id="ARBA00023163"/>
    </source>
</evidence>
<proteinExistence type="predicted"/>
<dbReference type="Proteomes" id="UP001281130">
    <property type="component" value="Unassembled WGS sequence"/>
</dbReference>
<keyword evidence="6" id="KW-0614">Plasmid</keyword>
<feature type="DNA-binding region" description="H-T-H motif" evidence="4">
    <location>
        <begin position="35"/>
        <end position="54"/>
    </location>
</feature>
<dbReference type="KEGG" id="rrd:RradSPS_2800"/>
<dbReference type="Proteomes" id="UP000025229">
    <property type="component" value="Plasmid 1"/>
</dbReference>
<feature type="domain" description="HTH tetR-type" evidence="5">
    <location>
        <begin position="12"/>
        <end position="72"/>
    </location>
</feature>
<reference evidence="7" key="2">
    <citation type="submission" date="2023-11" db="EMBL/GenBank/DDBJ databases">
        <title>MicrobeMod: A computational toolkit for identifying prokaryotic methylation and restriction-modification with nanopore sequencing.</title>
        <authorList>
            <person name="Crits-Christoph A."/>
            <person name="Kang S.C."/>
            <person name="Lee H."/>
            <person name="Ostrov N."/>
        </authorList>
    </citation>
    <scope>NUCLEOTIDE SEQUENCE</scope>
    <source>
        <strain evidence="7">ATCC 51242</strain>
    </source>
</reference>
<evidence type="ECO:0000256" key="4">
    <source>
        <dbReference type="PROSITE-ProRule" id="PRU00335"/>
    </source>
</evidence>
<dbReference type="PROSITE" id="PS50977">
    <property type="entry name" value="HTH_TETR_2"/>
    <property type="match status" value="1"/>
</dbReference>
<evidence type="ECO:0000313" key="6">
    <source>
        <dbReference type="EMBL" id="AHY48083.1"/>
    </source>
</evidence>
<name>A0A023X701_RUBRA</name>
<keyword evidence="1" id="KW-0805">Transcription regulation</keyword>
<dbReference type="Gene3D" id="1.10.357.10">
    <property type="entry name" value="Tetracycline Repressor, domain 2"/>
    <property type="match status" value="1"/>
</dbReference>
<organism evidence="6 8">
    <name type="scientific">Rubrobacter radiotolerans</name>
    <name type="common">Arthrobacter radiotolerans</name>
    <dbReference type="NCBI Taxonomy" id="42256"/>
    <lineage>
        <taxon>Bacteria</taxon>
        <taxon>Bacillati</taxon>
        <taxon>Actinomycetota</taxon>
        <taxon>Rubrobacteria</taxon>
        <taxon>Rubrobacterales</taxon>
        <taxon>Rubrobacteraceae</taxon>
        <taxon>Rubrobacter</taxon>
    </lineage>
</organism>
<dbReference type="InterPro" id="IPR009057">
    <property type="entry name" value="Homeodomain-like_sf"/>
</dbReference>
<gene>
    <name evidence="6" type="ORF">RradSPS_2800</name>
    <name evidence="7" type="ORF">SIL72_15125</name>
</gene>
<dbReference type="SUPFAM" id="SSF46689">
    <property type="entry name" value="Homeodomain-like"/>
    <property type="match status" value="1"/>
</dbReference>
<sequence length="201" mass="21965">MAEGVGRTRNRAKTRQRLLAAARELFYKNGICATGVSAVAEVAGVTKMTLYSHFPSKEDLVAAYLEDSDRRWWEFLEGKLAGCEAPRERLLAVCDAYREYFTAREMRGCAFVNCAAEFPNPDHPARRVIRHHKAGVRELLRDLAAGAGAKDPATLTERLFVVLEGAYVTGALEGDGGVLDRACAFFAELVEAAVPDRAADG</sequence>
<accession>A0A023X701</accession>
<dbReference type="SUPFAM" id="SSF48498">
    <property type="entry name" value="Tetracyclin repressor-like, C-terminal domain"/>
    <property type="match status" value="1"/>
</dbReference>
<protein>
    <submittedName>
        <fullName evidence="6 7">Transcriptional regulator</fullName>
    </submittedName>
</protein>
<evidence type="ECO:0000256" key="1">
    <source>
        <dbReference type="ARBA" id="ARBA00023015"/>
    </source>
</evidence>
<keyword evidence="2 4" id="KW-0238">DNA-binding</keyword>
<dbReference type="InterPro" id="IPR036271">
    <property type="entry name" value="Tet_transcr_reg_TetR-rel_C_sf"/>
</dbReference>
<dbReference type="eggNOG" id="COG1309">
    <property type="taxonomic scope" value="Bacteria"/>
</dbReference>
<dbReference type="GO" id="GO:0003677">
    <property type="term" value="F:DNA binding"/>
    <property type="evidence" value="ECO:0007669"/>
    <property type="project" value="UniProtKB-UniRule"/>
</dbReference>
<keyword evidence="8" id="KW-1185">Reference proteome</keyword>
<evidence type="ECO:0000256" key="2">
    <source>
        <dbReference type="ARBA" id="ARBA00023125"/>
    </source>
</evidence>
<dbReference type="PANTHER" id="PTHR47506:SF1">
    <property type="entry name" value="HTH-TYPE TRANSCRIPTIONAL REGULATOR YJDC"/>
    <property type="match status" value="1"/>
</dbReference>
<reference evidence="6 8" key="1">
    <citation type="submission" date="2014-03" db="EMBL/GenBank/DDBJ databases">
        <title>Complete genome sequence of the Radio-Resistant Rubrobacter radiotolerans RSPS-4.</title>
        <authorList>
            <person name="Egas C.C."/>
            <person name="Barroso C.C."/>
            <person name="Froufe H.J.C."/>
            <person name="Pacheco J.J."/>
            <person name="Albuquerque L.L."/>
            <person name="da Costa M.M.S."/>
        </authorList>
    </citation>
    <scope>NUCLEOTIDE SEQUENCE [LARGE SCALE GENOMIC DNA]</scope>
    <source>
        <strain evidence="6 8">RSPS-4</strain>
        <plasmid evidence="6 8">1</plasmid>
    </source>
</reference>
<evidence type="ECO:0000313" key="8">
    <source>
        <dbReference type="Proteomes" id="UP000025229"/>
    </source>
</evidence>
<dbReference type="OrthoDB" id="4214267at2"/>
<dbReference type="RefSeq" id="WP_084264130.1">
    <property type="nucleotide sequence ID" value="NZ_CP007515.1"/>
</dbReference>
<dbReference type="InterPro" id="IPR001647">
    <property type="entry name" value="HTH_TetR"/>
</dbReference>
<dbReference type="PANTHER" id="PTHR47506">
    <property type="entry name" value="TRANSCRIPTIONAL REGULATORY PROTEIN"/>
    <property type="match status" value="1"/>
</dbReference>
<keyword evidence="3" id="KW-0804">Transcription</keyword>